<dbReference type="EMBL" id="HBFR01009744">
    <property type="protein sequence ID" value="CAD8879866.1"/>
    <property type="molecule type" value="Transcribed_RNA"/>
</dbReference>
<evidence type="ECO:0000313" key="2">
    <source>
        <dbReference type="EMBL" id="CAD8879866.1"/>
    </source>
</evidence>
<proteinExistence type="predicted"/>
<feature type="transmembrane region" description="Helical" evidence="1">
    <location>
        <begin position="20"/>
        <end position="38"/>
    </location>
</feature>
<keyword evidence="1" id="KW-0472">Membrane</keyword>
<feature type="transmembrane region" description="Helical" evidence="1">
    <location>
        <begin position="50"/>
        <end position="73"/>
    </location>
</feature>
<accession>A0A7S1FQ50</accession>
<keyword evidence="1" id="KW-1133">Transmembrane helix</keyword>
<reference evidence="2" key="1">
    <citation type="submission" date="2021-01" db="EMBL/GenBank/DDBJ databases">
        <authorList>
            <person name="Corre E."/>
            <person name="Pelletier E."/>
            <person name="Niang G."/>
            <person name="Scheremetjew M."/>
            <person name="Finn R."/>
            <person name="Kale V."/>
            <person name="Holt S."/>
            <person name="Cochrane G."/>
            <person name="Meng A."/>
            <person name="Brown T."/>
            <person name="Cohen L."/>
        </authorList>
    </citation>
    <scope>NUCLEOTIDE SEQUENCE</scope>
    <source>
        <strain evidence="2">308</strain>
    </source>
</reference>
<feature type="transmembrane region" description="Helical" evidence="1">
    <location>
        <begin position="136"/>
        <end position="157"/>
    </location>
</feature>
<dbReference type="AlphaFoldDB" id="A0A7S1FQ50"/>
<feature type="transmembrane region" description="Helical" evidence="1">
    <location>
        <begin position="102"/>
        <end position="121"/>
    </location>
</feature>
<name>A0A7S1FQ50_9STRA</name>
<evidence type="ECO:0000256" key="1">
    <source>
        <dbReference type="SAM" id="Phobius"/>
    </source>
</evidence>
<protein>
    <submittedName>
        <fullName evidence="2">Uncharacterized protein</fullName>
    </submittedName>
</protein>
<sequence>MTFFDWTICDSITVGDLFKLIVPAGWTAVCFAAFLAYLLSPLSRGDPPRVGSACVVLVAALSGSGLSTAVFSFHRATSTFSIDWDEGQKESRRQRLKIHSSISTNFSLLSLALVIFFAGFAPQRELCAHETCGADVGWSAISLISSVIWLLISLMGMRKLSKTGSKIGEVGLPP</sequence>
<organism evidence="2">
    <name type="scientific">Corethron hystrix</name>
    <dbReference type="NCBI Taxonomy" id="216773"/>
    <lineage>
        <taxon>Eukaryota</taxon>
        <taxon>Sar</taxon>
        <taxon>Stramenopiles</taxon>
        <taxon>Ochrophyta</taxon>
        <taxon>Bacillariophyta</taxon>
        <taxon>Coscinodiscophyceae</taxon>
        <taxon>Corethrophycidae</taxon>
        <taxon>Corethrales</taxon>
        <taxon>Corethraceae</taxon>
        <taxon>Corethron</taxon>
    </lineage>
</organism>
<keyword evidence="1" id="KW-0812">Transmembrane</keyword>
<gene>
    <name evidence="2" type="ORF">CHYS00102_LOCUS7050</name>
</gene>